<dbReference type="SMART" id="SM00429">
    <property type="entry name" value="IPT"/>
    <property type="match status" value="1"/>
</dbReference>
<dbReference type="Gene3D" id="2.60.40.10">
    <property type="entry name" value="Immunoglobulins"/>
    <property type="match status" value="1"/>
</dbReference>
<sequence>MRARGFSSRRPILAYQPALVDLESRIVPTFDGNQIFPLDNPWNQVITNAPVSANSAAIIAHLVSEGNAGVHPDFGNPVTDGALYGIPVNVVDNTVPPVPVIIPPDGYGDESDNEPVPIPANAVIEGDGPTGPASPVGRGDSHLIVYDKSTNVVYEMYLAARPTETTFPSYDVNTPGPAHQTGSWGAYSLSVWDLNQDTFRTIGWTSADAAGLPIMPGLVRPDEALPTSEGGQGAIDHAIRMTVEETQDMFVYPASHEASDETDSDLPRMGDRFRLNASFQIPDDWAPEVKAVAQAMKDYGLIVADNGSNMYFQGTPSSLWDMDSMLQLQSAIHASDFEVVDLTPIVTGLNVAAGSPSGGTTLTITGQNFSGASGNLHVLFGGTEATSFTIVSDTQITVTTPAHAAGLVDVQVQSGSDQTDSDGNSVFFGYGTSATSTADQFTFTNTVPPSSPPGVPPTPPVAPPSPPVAPPTPPVVPPTPPVVPPTPPVVPPTPPTVPPSPPAVPPSPPTAPPVVPPVAPPVVPPAIPPIVPPVVSPSPPLVPPPPSPPGVPPPPLSPPGVPPPPSSPPGVPPASPSPVLIGTSQYAVGSDAGGNGIVTLYNADQSVALTADPFPGFTGGVRVAAADFNSDGTDDIVAGTGPGGPSHVEIIDGKTGQVLFSVDPFEASFTGGVFVAAGDLNGDGVPDLIVTPDQGGGPRVRVFDGKTFGLMADFFGIDDTGFRGGARAAVGDLTGAGYGDLIVSAGFGGGPRIAGYDGKSLATGNPVKLFADFYAFEPTLSNGAYVAVGDVNGDGHADIIAGGGPGGGPRVTVFDGASLLANTKTVVADFFAGDPSNRGGIRVAVKNLDGSDQASLVVGAGTGAGSAITTYTGAAIMAAPSSPAALYTFDAQPGFAGGVFVG</sequence>
<dbReference type="AlphaFoldDB" id="A0A225DYS2"/>
<dbReference type="RefSeq" id="WP_161967148.1">
    <property type="nucleotide sequence ID" value="NZ_NIDE01000001.1"/>
</dbReference>
<dbReference type="Proteomes" id="UP000214646">
    <property type="component" value="Unassembled WGS sequence"/>
</dbReference>
<evidence type="ECO:0000259" key="2">
    <source>
        <dbReference type="SMART" id="SM00429"/>
    </source>
</evidence>
<dbReference type="PRINTS" id="PR01217">
    <property type="entry name" value="PRICHEXTENSN"/>
</dbReference>
<dbReference type="CDD" id="cd00102">
    <property type="entry name" value="IPT"/>
    <property type="match status" value="1"/>
</dbReference>
<dbReference type="InterPro" id="IPR002909">
    <property type="entry name" value="IPT_dom"/>
</dbReference>
<dbReference type="InterPro" id="IPR014756">
    <property type="entry name" value="Ig_E-set"/>
</dbReference>
<feature type="region of interest" description="Disordered" evidence="1">
    <location>
        <begin position="539"/>
        <end position="578"/>
    </location>
</feature>
<dbReference type="Gene3D" id="2.130.10.130">
    <property type="entry name" value="Integrin alpha, N-terminal"/>
    <property type="match status" value="1"/>
</dbReference>
<dbReference type="Pfam" id="PF01833">
    <property type="entry name" value="TIG"/>
    <property type="match status" value="1"/>
</dbReference>
<feature type="region of interest" description="Disordered" evidence="1">
    <location>
        <begin position="493"/>
        <end position="512"/>
    </location>
</feature>
<feature type="region of interest" description="Disordered" evidence="1">
    <location>
        <begin position="441"/>
        <end position="473"/>
    </location>
</feature>
<reference evidence="4" key="1">
    <citation type="submission" date="2017-06" db="EMBL/GenBank/DDBJ databases">
        <title>Genome analysis of Fimbriiglobus ruber SP5, the first member of the order Planctomycetales with confirmed chitinolytic capability.</title>
        <authorList>
            <person name="Ravin N.V."/>
            <person name="Rakitin A.L."/>
            <person name="Ivanova A.A."/>
            <person name="Beletsky A.V."/>
            <person name="Kulichevskaya I.S."/>
            <person name="Mardanov A.V."/>
            <person name="Dedysh S.N."/>
        </authorList>
    </citation>
    <scope>NUCLEOTIDE SEQUENCE [LARGE SCALE GENOMIC DNA]</scope>
    <source>
        <strain evidence="4">SP5</strain>
    </source>
</reference>
<feature type="compositionally biased region" description="Pro residues" evidence="1">
    <location>
        <begin position="449"/>
        <end position="473"/>
    </location>
</feature>
<dbReference type="PANTHER" id="PTHR46580">
    <property type="entry name" value="SENSOR KINASE-RELATED"/>
    <property type="match status" value="1"/>
</dbReference>
<feature type="compositionally biased region" description="Pro residues" evidence="1">
    <location>
        <begin position="539"/>
        <end position="576"/>
    </location>
</feature>
<organism evidence="3 4">
    <name type="scientific">Fimbriiglobus ruber</name>
    <dbReference type="NCBI Taxonomy" id="1908690"/>
    <lineage>
        <taxon>Bacteria</taxon>
        <taxon>Pseudomonadati</taxon>
        <taxon>Planctomycetota</taxon>
        <taxon>Planctomycetia</taxon>
        <taxon>Gemmatales</taxon>
        <taxon>Gemmataceae</taxon>
        <taxon>Fimbriiglobus</taxon>
    </lineage>
</organism>
<gene>
    <name evidence="3" type="ORF">FRUB_00379</name>
</gene>
<accession>A0A225DYS2</accession>
<dbReference type="InterPro" id="IPR013783">
    <property type="entry name" value="Ig-like_fold"/>
</dbReference>
<proteinExistence type="predicted"/>
<name>A0A225DYS2_9BACT</name>
<dbReference type="SUPFAM" id="SSF81296">
    <property type="entry name" value="E set domains"/>
    <property type="match status" value="1"/>
</dbReference>
<evidence type="ECO:0000313" key="4">
    <source>
        <dbReference type="Proteomes" id="UP000214646"/>
    </source>
</evidence>
<keyword evidence="4" id="KW-1185">Reference proteome</keyword>
<evidence type="ECO:0000313" key="3">
    <source>
        <dbReference type="EMBL" id="OWK46680.1"/>
    </source>
</evidence>
<protein>
    <recommendedName>
        <fullName evidence="2">IPT/TIG domain-containing protein</fullName>
    </recommendedName>
</protein>
<dbReference type="InterPro" id="IPR028994">
    <property type="entry name" value="Integrin_alpha_N"/>
</dbReference>
<feature type="domain" description="IPT/TIG" evidence="2">
    <location>
        <begin position="343"/>
        <end position="430"/>
    </location>
</feature>
<comment type="caution">
    <text evidence="3">The sequence shown here is derived from an EMBL/GenBank/DDBJ whole genome shotgun (WGS) entry which is preliminary data.</text>
</comment>
<dbReference type="EMBL" id="NIDE01000001">
    <property type="protein sequence ID" value="OWK46680.1"/>
    <property type="molecule type" value="Genomic_DNA"/>
</dbReference>
<dbReference type="OrthoDB" id="238988at2"/>
<evidence type="ECO:0000256" key="1">
    <source>
        <dbReference type="SAM" id="MobiDB-lite"/>
    </source>
</evidence>
<dbReference type="PANTHER" id="PTHR46580:SF2">
    <property type="entry name" value="MAM DOMAIN-CONTAINING PROTEIN"/>
    <property type="match status" value="1"/>
</dbReference>
<dbReference type="SUPFAM" id="SSF69318">
    <property type="entry name" value="Integrin alpha N-terminal domain"/>
    <property type="match status" value="2"/>
</dbReference>